<evidence type="ECO:0000256" key="2">
    <source>
        <dbReference type="ARBA" id="ARBA00023002"/>
    </source>
</evidence>
<evidence type="ECO:0000259" key="4">
    <source>
        <dbReference type="SMART" id="SM00861"/>
    </source>
</evidence>
<dbReference type="Proteomes" id="UP000663929">
    <property type="component" value="Chromosome"/>
</dbReference>
<organism evidence="5 6">
    <name type="scientific">Sulfidibacter corallicola</name>
    <dbReference type="NCBI Taxonomy" id="2818388"/>
    <lineage>
        <taxon>Bacteria</taxon>
        <taxon>Pseudomonadati</taxon>
        <taxon>Acidobacteriota</taxon>
        <taxon>Holophagae</taxon>
        <taxon>Acanthopleuribacterales</taxon>
        <taxon>Acanthopleuribacteraceae</taxon>
        <taxon>Sulfidibacter</taxon>
    </lineage>
</organism>
<reference evidence="5" key="1">
    <citation type="submission" date="2021-03" db="EMBL/GenBank/DDBJ databases">
        <title>Acanthopleuribacteraceae sp. M133.</title>
        <authorList>
            <person name="Wang G."/>
        </authorList>
    </citation>
    <scope>NUCLEOTIDE SEQUENCE</scope>
    <source>
        <strain evidence="5">M133</strain>
    </source>
</reference>
<dbReference type="AlphaFoldDB" id="A0A8A4TWX6"/>
<evidence type="ECO:0000313" key="6">
    <source>
        <dbReference type="Proteomes" id="UP000663929"/>
    </source>
</evidence>
<evidence type="ECO:0000256" key="1">
    <source>
        <dbReference type="ARBA" id="ARBA00001964"/>
    </source>
</evidence>
<dbReference type="Pfam" id="PF02779">
    <property type="entry name" value="Transket_pyr"/>
    <property type="match status" value="1"/>
</dbReference>
<dbReference type="Gene3D" id="3.40.50.920">
    <property type="match status" value="1"/>
</dbReference>
<dbReference type="Pfam" id="PF02780">
    <property type="entry name" value="Transketolase_C"/>
    <property type="match status" value="1"/>
</dbReference>
<dbReference type="EMBL" id="CP071793">
    <property type="protein sequence ID" value="QTD53472.1"/>
    <property type="molecule type" value="Genomic_DNA"/>
</dbReference>
<dbReference type="PANTHER" id="PTHR43257:SF2">
    <property type="entry name" value="PYRUVATE DEHYDROGENASE E1 COMPONENT SUBUNIT BETA"/>
    <property type="match status" value="1"/>
</dbReference>
<evidence type="ECO:0000256" key="3">
    <source>
        <dbReference type="ARBA" id="ARBA00023052"/>
    </source>
</evidence>
<name>A0A8A4TWX6_SULCO</name>
<accession>A0A8A4TWX6</accession>
<dbReference type="RefSeq" id="WP_237383574.1">
    <property type="nucleotide sequence ID" value="NZ_CP071793.1"/>
</dbReference>
<evidence type="ECO:0000313" key="5">
    <source>
        <dbReference type="EMBL" id="QTD53472.1"/>
    </source>
</evidence>
<dbReference type="PANTHER" id="PTHR43257">
    <property type="entry name" value="PYRUVATE DEHYDROGENASE E1 COMPONENT BETA SUBUNIT"/>
    <property type="match status" value="1"/>
</dbReference>
<dbReference type="SUPFAM" id="SSF52922">
    <property type="entry name" value="TK C-terminal domain-like"/>
    <property type="match status" value="1"/>
</dbReference>
<sequence length="343" mass="37024">MRIRKYKEAISEAMVEAMTKDDQIFVTGHAVAYPSGIFGSTAEVAERFPDRVFDCPSMENAFAGIAVGAAAMGKRPVYVYPRADFMFLSFDNLLNLACKWRYMFGGNAGRVPIVLRAIVGKGWGQGATHSQSPHAPLAHFPGLTVVLPSTPADAKGLLLNALQADHPVVFFEHRTLFETEGEVPDTMEPIPFGKARILREGGDLTLVATSLMALEATIAADELEKQGIGVEVIDPRTIRPLDEEAILRSVAKTGHLIVADTSWELCGFSSEVAALVSEKGFHHLKAPVRRIALANCPAPVSLPLESAFYPKASTLASAALALLKKEGADVAGIDREDYFKGPY</sequence>
<gene>
    <name evidence="5" type="ORF">J3U87_13540</name>
</gene>
<keyword evidence="3" id="KW-0786">Thiamine pyrophosphate</keyword>
<dbReference type="InterPro" id="IPR033248">
    <property type="entry name" value="Transketolase_C"/>
</dbReference>
<dbReference type="InterPro" id="IPR029061">
    <property type="entry name" value="THDP-binding"/>
</dbReference>
<dbReference type="KEGG" id="scor:J3U87_13540"/>
<protein>
    <submittedName>
        <fullName evidence="5">Alpha-ketoacid dehydrogenase subunit beta</fullName>
    </submittedName>
</protein>
<dbReference type="InterPro" id="IPR009014">
    <property type="entry name" value="Transketo_C/PFOR_II"/>
</dbReference>
<keyword evidence="6" id="KW-1185">Reference proteome</keyword>
<dbReference type="SMART" id="SM00861">
    <property type="entry name" value="Transket_pyr"/>
    <property type="match status" value="1"/>
</dbReference>
<dbReference type="InterPro" id="IPR005475">
    <property type="entry name" value="Transketolase-like_Pyr-bd"/>
</dbReference>
<dbReference type="Gene3D" id="3.40.50.970">
    <property type="match status" value="1"/>
</dbReference>
<dbReference type="GO" id="GO:0016491">
    <property type="term" value="F:oxidoreductase activity"/>
    <property type="evidence" value="ECO:0007669"/>
    <property type="project" value="UniProtKB-KW"/>
</dbReference>
<comment type="cofactor">
    <cofactor evidence="1">
        <name>thiamine diphosphate</name>
        <dbReference type="ChEBI" id="CHEBI:58937"/>
    </cofactor>
</comment>
<feature type="domain" description="Transketolase-like pyrimidine-binding" evidence="4">
    <location>
        <begin position="4"/>
        <end position="179"/>
    </location>
</feature>
<proteinExistence type="predicted"/>
<dbReference type="SUPFAM" id="SSF52518">
    <property type="entry name" value="Thiamin diphosphate-binding fold (THDP-binding)"/>
    <property type="match status" value="1"/>
</dbReference>
<keyword evidence="2" id="KW-0560">Oxidoreductase</keyword>